<dbReference type="AlphaFoldDB" id="A0A6C0AHB4"/>
<protein>
    <submittedName>
        <fullName evidence="2">Uncharacterized protein</fullName>
    </submittedName>
</protein>
<feature type="transmembrane region" description="Helical" evidence="1">
    <location>
        <begin position="138"/>
        <end position="163"/>
    </location>
</feature>
<name>A0A6C0AHB4_9ZZZZ</name>
<feature type="transmembrane region" description="Helical" evidence="1">
    <location>
        <begin position="114"/>
        <end position="132"/>
    </location>
</feature>
<sequence length="184" mass="20664">MSSQEISEKANGIKATIDSIMNQYKENYKMFSLSLPTAFVLIPLYLFLLSPDSQRGIFLFGAIMSSIIALIFTPVTNPDNFLNNYPSFPGIVLGYVVGYLMMENIHLSQLGSMLSTIVMGSIFAILLCVSIFDENDVYFQILNVGIGWLIGMAIGMIFSYASIKDKEQKDKYKLLESKEKESKY</sequence>
<evidence type="ECO:0000256" key="1">
    <source>
        <dbReference type="SAM" id="Phobius"/>
    </source>
</evidence>
<organism evidence="2">
    <name type="scientific">viral metagenome</name>
    <dbReference type="NCBI Taxonomy" id="1070528"/>
    <lineage>
        <taxon>unclassified sequences</taxon>
        <taxon>metagenomes</taxon>
        <taxon>organismal metagenomes</taxon>
    </lineage>
</organism>
<dbReference type="EMBL" id="MN740606">
    <property type="protein sequence ID" value="QHS78840.1"/>
    <property type="molecule type" value="Genomic_DNA"/>
</dbReference>
<accession>A0A6C0AHB4</accession>
<feature type="transmembrane region" description="Helical" evidence="1">
    <location>
        <begin position="85"/>
        <end position="102"/>
    </location>
</feature>
<feature type="transmembrane region" description="Helical" evidence="1">
    <location>
        <begin position="30"/>
        <end position="49"/>
    </location>
</feature>
<evidence type="ECO:0000313" key="2">
    <source>
        <dbReference type="EMBL" id="QHS78840.1"/>
    </source>
</evidence>
<reference evidence="2" key="1">
    <citation type="journal article" date="2020" name="Nature">
        <title>Giant virus diversity and host interactions through global metagenomics.</title>
        <authorList>
            <person name="Schulz F."/>
            <person name="Roux S."/>
            <person name="Paez-Espino D."/>
            <person name="Jungbluth S."/>
            <person name="Walsh D.A."/>
            <person name="Denef V.J."/>
            <person name="McMahon K.D."/>
            <person name="Konstantinidis K.T."/>
            <person name="Eloe-Fadrosh E.A."/>
            <person name="Kyrpides N.C."/>
            <person name="Woyke T."/>
        </authorList>
    </citation>
    <scope>NUCLEOTIDE SEQUENCE</scope>
    <source>
        <strain evidence="2">GVMAG-S-1024976-23</strain>
    </source>
</reference>
<keyword evidence="1" id="KW-1133">Transmembrane helix</keyword>
<keyword evidence="1" id="KW-0812">Transmembrane</keyword>
<feature type="transmembrane region" description="Helical" evidence="1">
    <location>
        <begin position="56"/>
        <end position="73"/>
    </location>
</feature>
<proteinExistence type="predicted"/>
<keyword evidence="1" id="KW-0472">Membrane</keyword>